<evidence type="ECO:0000256" key="1">
    <source>
        <dbReference type="SAM" id="MobiDB-lite"/>
    </source>
</evidence>
<dbReference type="AlphaFoldDB" id="A0A194RLF7"/>
<dbReference type="InParanoid" id="A0A194RLF7"/>
<proteinExistence type="predicted"/>
<gene>
    <name evidence="2" type="ORF">RR48_11998</name>
</gene>
<sequence>MTSCGLRSLKREFSRYKGHDELQRSMEERAPRTPTPSFASCISDSCNCQQSSQPPEAAPATYNAPVTGGRSPVPENRCCLNVIIILSYELASIRLGRKAILEAIELMERISCSIGTSWKSFQMLYKTVSSDRFTWQLFKSIIFFTLGLKLFNDIARHMAKNNK</sequence>
<feature type="region of interest" description="Disordered" evidence="1">
    <location>
        <begin position="17"/>
        <end position="36"/>
    </location>
</feature>
<feature type="compositionally biased region" description="Basic and acidic residues" evidence="1">
    <location>
        <begin position="17"/>
        <end position="31"/>
    </location>
</feature>
<dbReference type="EMBL" id="KQ460045">
    <property type="protein sequence ID" value="KPJ18150.1"/>
    <property type="molecule type" value="Genomic_DNA"/>
</dbReference>
<reference evidence="2 3" key="1">
    <citation type="journal article" date="2015" name="Nat. Commun.">
        <title>Outbred genome sequencing and CRISPR/Cas9 gene editing in butterflies.</title>
        <authorList>
            <person name="Li X."/>
            <person name="Fan D."/>
            <person name="Zhang W."/>
            <person name="Liu G."/>
            <person name="Zhang L."/>
            <person name="Zhao L."/>
            <person name="Fang X."/>
            <person name="Chen L."/>
            <person name="Dong Y."/>
            <person name="Chen Y."/>
            <person name="Ding Y."/>
            <person name="Zhao R."/>
            <person name="Feng M."/>
            <person name="Zhu Y."/>
            <person name="Feng Y."/>
            <person name="Jiang X."/>
            <person name="Zhu D."/>
            <person name="Xiang H."/>
            <person name="Feng X."/>
            <person name="Li S."/>
            <person name="Wang J."/>
            <person name="Zhang G."/>
            <person name="Kronforst M.R."/>
            <person name="Wang W."/>
        </authorList>
    </citation>
    <scope>NUCLEOTIDE SEQUENCE [LARGE SCALE GENOMIC DNA]</scope>
    <source>
        <strain evidence="2">Ya'a_city_454_Pm</strain>
        <tissue evidence="2">Whole body</tissue>
    </source>
</reference>
<keyword evidence="3" id="KW-1185">Reference proteome</keyword>
<evidence type="ECO:0000313" key="3">
    <source>
        <dbReference type="Proteomes" id="UP000053240"/>
    </source>
</evidence>
<accession>A0A194RLF7</accession>
<evidence type="ECO:0000313" key="2">
    <source>
        <dbReference type="EMBL" id="KPJ18150.1"/>
    </source>
</evidence>
<name>A0A194RLF7_PAPMA</name>
<dbReference type="Proteomes" id="UP000053240">
    <property type="component" value="Unassembled WGS sequence"/>
</dbReference>
<protein>
    <submittedName>
        <fullName evidence="2">Uncharacterized protein</fullName>
    </submittedName>
</protein>
<organism evidence="2 3">
    <name type="scientific">Papilio machaon</name>
    <name type="common">Old World swallowtail butterfly</name>
    <dbReference type="NCBI Taxonomy" id="76193"/>
    <lineage>
        <taxon>Eukaryota</taxon>
        <taxon>Metazoa</taxon>
        <taxon>Ecdysozoa</taxon>
        <taxon>Arthropoda</taxon>
        <taxon>Hexapoda</taxon>
        <taxon>Insecta</taxon>
        <taxon>Pterygota</taxon>
        <taxon>Neoptera</taxon>
        <taxon>Endopterygota</taxon>
        <taxon>Lepidoptera</taxon>
        <taxon>Glossata</taxon>
        <taxon>Ditrysia</taxon>
        <taxon>Papilionoidea</taxon>
        <taxon>Papilionidae</taxon>
        <taxon>Papilioninae</taxon>
        <taxon>Papilio</taxon>
    </lineage>
</organism>